<feature type="domain" description="K Homology" evidence="9">
    <location>
        <begin position="193"/>
        <end position="261"/>
    </location>
</feature>
<proteinExistence type="predicted"/>
<keyword evidence="11" id="KW-1185">Reference proteome</keyword>
<evidence type="ECO:0000256" key="8">
    <source>
        <dbReference type="SAM" id="MobiDB-lite"/>
    </source>
</evidence>
<dbReference type="CDD" id="cd22405">
    <property type="entry name" value="KH-I_Vigilin_rpt1"/>
    <property type="match status" value="1"/>
</dbReference>
<dbReference type="Ensembl" id="ENSATET00000062273.2">
    <property type="protein sequence ID" value="ENSATEP00000069863.2"/>
    <property type="gene ID" value="ENSATEG00000009748.3"/>
</dbReference>
<dbReference type="CDD" id="cd22413">
    <property type="entry name" value="KH-I_Vigilin_rpt10"/>
    <property type="match status" value="1"/>
</dbReference>
<accession>A0A7N6C0H8</accession>
<feature type="region of interest" description="Disordered" evidence="8">
    <location>
        <begin position="1"/>
        <end position="62"/>
    </location>
</feature>
<evidence type="ECO:0000313" key="10">
    <source>
        <dbReference type="Ensembl" id="ENSATEP00000069863.2"/>
    </source>
</evidence>
<keyword evidence="3" id="KW-0677">Repeat</keyword>
<feature type="domain" description="K Homology" evidence="9">
    <location>
        <begin position="745"/>
        <end position="814"/>
    </location>
</feature>
<keyword evidence="2" id="KW-0963">Cytoplasm</keyword>
<feature type="compositionally biased region" description="Polar residues" evidence="8">
    <location>
        <begin position="1"/>
        <end position="11"/>
    </location>
</feature>
<feature type="domain" description="K Homology" evidence="9">
    <location>
        <begin position="313"/>
        <end position="379"/>
    </location>
</feature>
<comment type="subcellular location">
    <subcellularLocation>
        <location evidence="1">Cytoplasm</location>
    </subcellularLocation>
</comment>
<protein>
    <recommendedName>
        <fullName evidence="5">Vigilin</fullName>
    </recommendedName>
</protein>
<feature type="domain" description="K Homology" evidence="9">
    <location>
        <begin position="384"/>
        <end position="452"/>
    </location>
</feature>
<dbReference type="CDD" id="cd22418">
    <property type="entry name" value="KH-I_Vigilin_rpt15"/>
    <property type="match status" value="1"/>
</dbReference>
<evidence type="ECO:0000256" key="1">
    <source>
        <dbReference type="ARBA" id="ARBA00004496"/>
    </source>
</evidence>
<feature type="domain" description="K Homology" evidence="9">
    <location>
        <begin position="818"/>
        <end position="907"/>
    </location>
</feature>
<reference evidence="10" key="2">
    <citation type="submission" date="2025-08" db="UniProtKB">
        <authorList>
            <consortium name="Ensembl"/>
        </authorList>
    </citation>
    <scope>IDENTIFICATION</scope>
</reference>
<dbReference type="SUPFAM" id="SSF54791">
    <property type="entry name" value="Eukaryotic type KH-domain (KH-domain type I)"/>
    <property type="match status" value="12"/>
</dbReference>
<dbReference type="CDD" id="cd22416">
    <property type="entry name" value="KH-I_Vigilin_rpt13"/>
    <property type="match status" value="1"/>
</dbReference>
<dbReference type="InterPro" id="IPR036612">
    <property type="entry name" value="KH_dom_type_1_sf"/>
</dbReference>
<feature type="domain" description="K Homology" evidence="9">
    <location>
        <begin position="263"/>
        <end position="311"/>
    </location>
</feature>
<dbReference type="FunFam" id="3.30.1370.10:FF:000057">
    <property type="entry name" value="High density lipoprotein binding protein"/>
    <property type="match status" value="1"/>
</dbReference>
<reference evidence="10" key="3">
    <citation type="submission" date="2025-09" db="UniProtKB">
        <authorList>
            <consortium name="Ensembl"/>
        </authorList>
    </citation>
    <scope>IDENTIFICATION</scope>
</reference>
<dbReference type="FunFam" id="3.30.1370.10:FF:000050">
    <property type="entry name" value="vigilin isoform X1"/>
    <property type="match status" value="1"/>
</dbReference>
<evidence type="ECO:0000256" key="4">
    <source>
        <dbReference type="ARBA" id="ARBA00022884"/>
    </source>
</evidence>
<dbReference type="CDD" id="cd22417">
    <property type="entry name" value="KH-I_Vigilin_rpt14"/>
    <property type="match status" value="1"/>
</dbReference>
<dbReference type="GO" id="GO:0005737">
    <property type="term" value="C:cytoplasm"/>
    <property type="evidence" value="ECO:0007669"/>
    <property type="project" value="UniProtKB-SubCell"/>
</dbReference>
<evidence type="ECO:0000313" key="11">
    <source>
        <dbReference type="Proteomes" id="UP000265040"/>
    </source>
</evidence>
<dbReference type="InterPro" id="IPR004088">
    <property type="entry name" value="KH_dom_type_1"/>
</dbReference>
<name>A0A7N6C0H8_ANATE</name>
<dbReference type="AlphaFoldDB" id="A0A7N6C0H8"/>
<dbReference type="CDD" id="cd22408">
    <property type="entry name" value="KH-I_Vigilin_rpt4"/>
    <property type="match status" value="1"/>
</dbReference>
<dbReference type="FunFam" id="3.30.1370.10:FF:000018">
    <property type="entry name" value="vigilin isoform X1"/>
    <property type="match status" value="3"/>
</dbReference>
<feature type="domain" description="K Homology" evidence="9">
    <location>
        <begin position="598"/>
        <end position="667"/>
    </location>
</feature>
<evidence type="ECO:0000256" key="7">
    <source>
        <dbReference type="SAM" id="Coils"/>
    </source>
</evidence>
<dbReference type="FunFam" id="3.30.1370.10:FF:000067">
    <property type="entry name" value="High density lipoprotein binding protein"/>
    <property type="match status" value="1"/>
</dbReference>
<dbReference type="CDD" id="cd02394">
    <property type="entry name" value="KH-I_Vigilin_rpt6"/>
    <property type="match status" value="1"/>
</dbReference>
<evidence type="ECO:0000256" key="5">
    <source>
        <dbReference type="ARBA" id="ARBA00039270"/>
    </source>
</evidence>
<dbReference type="Pfam" id="PF24668">
    <property type="entry name" value="KH_Vigilin"/>
    <property type="match status" value="1"/>
</dbReference>
<dbReference type="CDD" id="cd22410">
    <property type="entry name" value="KH-I_Vigilin_rpt7"/>
    <property type="match status" value="1"/>
</dbReference>
<feature type="domain" description="K Homology" evidence="9">
    <location>
        <begin position="456"/>
        <end position="525"/>
    </location>
</feature>
<dbReference type="CDD" id="cd22412">
    <property type="entry name" value="KH-I_Vigilin_rpt9"/>
    <property type="match status" value="1"/>
</dbReference>
<dbReference type="PANTHER" id="PTHR10627">
    <property type="entry name" value="SCP160"/>
    <property type="match status" value="1"/>
</dbReference>
<sequence length="1169" mass="130512">MSSVAVLTQESFNEHRSGLMPEQSGAAVAGPSAGEDEDALPTYKEAFPPLPEKAASPEGTQETANAWTNKIRPLKSSIITQVFHVPLEERKYKDINQFGEGDQAKVCVDIMHKTGAHLELSLAKDQGLSIMVSGKLDAVMKARKEIVSRLQTQVENPFLVNKDKYLVEGNTINSTLYLFTRPQLLSPSLRSTIRAVERVNIDKVYHPFITGAYNKLVGEIMQETGARINVPPPSVNKTEIVITGEKEQVALAVAMIKKIYEDKGNTLQEILDKTGVSVEIPPSDSSSETVILRGEPDRLGQALTEVYAKVNDLYTVSSVSAPSWLHRFIIGKKGQNLAKITQQMPKVHIEFTEGEDKITLEGPTKDVQMVQSQIEAIVTDLVSRMDYAEITVDPKFHRHLIGKGGVNINRIKELHKVTVRIPPDNEKSNLIRIEGDPQGVQEAKKELLELASRMENERTKDLIIEQRFHRAIIGQKGEKIKEVRDKFPEVIINFPDPAQKSDIVQLRGPRTEVEKCSRFMQKIVENSYSVSVPIFKQFHRNIIGKGGSNIKKIREETNTKIDLPAETNNSEMIVITGKKANCEAARNRILAIQKELANITEAEVSIPSKLHNSLIGSKGRLVRSIMEECGGVHIHFPTEGSGIDKVTIRGPVEEVAKAKQQLLGLAEEKQTKSHTAELRAKPEYHKFLIGKGGGNIRKVRDSTGARIIFPAAEDKDQELITVVGTEEAVREAQKELEELIRSLDNVVEDTMNVDPKHHRYFVARRGQVLRDLADEYGGVMVSFPRTGSQSDKVTLKGAKECVEAAKKRMQEMVEDLDAQVTIECVIPQKFHRSIMGPKGSRIQQITRDHNVQIKFPEQAPIQENGEANGEVKEPVDPNAPKKCDVILISGRKERCEAAVEALKALVPVTIEVEVPFELHRYIIGQKGSGIRKMMDEFEVNIQVPAPEQQSDKISITGLSSHLERAKEGLLERVKELQAEQEDRALRSFKLTITVDPKYHPKIIGRKGAIITNIRTEHDVNIQFPEKNDENQDQITITGYEHKAIAARDSIQAIVDELEEMISENVPLDSRVHARIIGARGKGIRKIMDEFKVDLRFPQSGAADPNHVTVIGRPDLVDEAIDHLLNLEEEYVSCPVHVHRIPPDMTSSEDFPIFGTPVATKTSPWGPKRF</sequence>
<dbReference type="PROSITE" id="PS50084">
    <property type="entry name" value="KH_TYPE_1"/>
    <property type="match status" value="13"/>
</dbReference>
<dbReference type="Proteomes" id="UP000265040">
    <property type="component" value="Chromosome 4"/>
</dbReference>
<feature type="coiled-coil region" evidence="7">
    <location>
        <begin position="722"/>
        <end position="749"/>
    </location>
</feature>
<dbReference type="GO" id="GO:0003729">
    <property type="term" value="F:mRNA binding"/>
    <property type="evidence" value="ECO:0007669"/>
    <property type="project" value="TreeGrafter"/>
</dbReference>
<dbReference type="CDD" id="cd22407">
    <property type="entry name" value="KH-I_Vigilin_rpt3"/>
    <property type="match status" value="1"/>
</dbReference>
<evidence type="ECO:0000256" key="2">
    <source>
        <dbReference type="ARBA" id="ARBA00022490"/>
    </source>
</evidence>
<evidence type="ECO:0000256" key="6">
    <source>
        <dbReference type="PROSITE-ProRule" id="PRU00117"/>
    </source>
</evidence>
<keyword evidence="4 6" id="KW-0694">RNA-binding</keyword>
<evidence type="ECO:0000259" key="9">
    <source>
        <dbReference type="SMART" id="SM00322"/>
    </source>
</evidence>
<feature type="domain" description="K Homology" evidence="9">
    <location>
        <begin position="672"/>
        <end position="741"/>
    </location>
</feature>
<feature type="domain" description="K Homology" evidence="9">
    <location>
        <begin position="526"/>
        <end position="594"/>
    </location>
</feature>
<dbReference type="PANTHER" id="PTHR10627:SF34">
    <property type="entry name" value="VIGILIN"/>
    <property type="match status" value="1"/>
</dbReference>
<dbReference type="FunFam" id="3.30.1370.10:FF:000039">
    <property type="entry name" value="vigilin isoform X1"/>
    <property type="match status" value="1"/>
</dbReference>
<dbReference type="CDD" id="cd22409">
    <property type="entry name" value="KH-I_Vigilin_rpt5"/>
    <property type="match status" value="1"/>
</dbReference>
<organism evidence="10 11">
    <name type="scientific">Anabas testudineus</name>
    <name type="common">Climbing perch</name>
    <name type="synonym">Anthias testudineus</name>
    <dbReference type="NCBI Taxonomy" id="64144"/>
    <lineage>
        <taxon>Eukaryota</taxon>
        <taxon>Metazoa</taxon>
        <taxon>Chordata</taxon>
        <taxon>Craniata</taxon>
        <taxon>Vertebrata</taxon>
        <taxon>Euteleostomi</taxon>
        <taxon>Actinopterygii</taxon>
        <taxon>Neopterygii</taxon>
        <taxon>Teleostei</taxon>
        <taxon>Neoteleostei</taxon>
        <taxon>Acanthomorphata</taxon>
        <taxon>Anabantaria</taxon>
        <taxon>Anabantiformes</taxon>
        <taxon>Anabantoidei</taxon>
        <taxon>Anabantidae</taxon>
        <taxon>Anabas</taxon>
    </lineage>
</organism>
<feature type="domain" description="K Homology" evidence="9">
    <location>
        <begin position="1059"/>
        <end position="1128"/>
    </location>
</feature>
<dbReference type="FunFam" id="3.30.1370.10:FF:000046">
    <property type="entry name" value="High density lipoprotein binding protein"/>
    <property type="match status" value="1"/>
</dbReference>
<dbReference type="CDD" id="cd22414">
    <property type="entry name" value="KH-I_Vigilin_rpt11"/>
    <property type="match status" value="1"/>
</dbReference>
<dbReference type="Gene3D" id="3.30.1370.10">
    <property type="entry name" value="K Homology domain, type 1"/>
    <property type="match status" value="12"/>
</dbReference>
<evidence type="ECO:0000256" key="3">
    <source>
        <dbReference type="ARBA" id="ARBA00022737"/>
    </source>
</evidence>
<reference evidence="10" key="1">
    <citation type="submission" date="2021-04" db="EMBL/GenBank/DDBJ databases">
        <authorList>
            <consortium name="Wellcome Sanger Institute Data Sharing"/>
        </authorList>
    </citation>
    <scope>NUCLEOTIDE SEQUENCE [LARGE SCALE GENOMIC DNA]</scope>
</reference>
<dbReference type="CDD" id="cd22411">
    <property type="entry name" value="KH-I_Vigilin_rpt8"/>
    <property type="match status" value="1"/>
</dbReference>
<dbReference type="SMART" id="SM00322">
    <property type="entry name" value="KH"/>
    <property type="match status" value="13"/>
</dbReference>
<feature type="domain" description="K Homology" evidence="9">
    <location>
        <begin position="908"/>
        <end position="974"/>
    </location>
</feature>
<keyword evidence="7" id="KW-0175">Coiled coil</keyword>
<dbReference type="InterPro" id="IPR057778">
    <property type="entry name" value="KH_Vigilin_N"/>
</dbReference>
<dbReference type="GeneTree" id="ENSGT00900000141059"/>
<dbReference type="InterPro" id="IPR004087">
    <property type="entry name" value="KH_dom"/>
</dbReference>
<dbReference type="CDD" id="cd22415">
    <property type="entry name" value="KH-I_Vigilin_rpt12"/>
    <property type="match status" value="1"/>
</dbReference>
<feature type="domain" description="K Homology" evidence="9">
    <location>
        <begin position="986"/>
        <end position="1055"/>
    </location>
</feature>
<dbReference type="Pfam" id="PF00013">
    <property type="entry name" value="KH_1"/>
    <property type="match status" value="13"/>
</dbReference>